<dbReference type="EMBL" id="CAOQHR010000005">
    <property type="protein sequence ID" value="CAI6334883.1"/>
    <property type="molecule type" value="Genomic_DNA"/>
</dbReference>
<keyword evidence="2" id="KW-0812">Transmembrane</keyword>
<dbReference type="OrthoDB" id="3557178at2759"/>
<protein>
    <submittedName>
        <fullName evidence="3">Uncharacterized protein</fullName>
    </submittedName>
</protein>
<comment type="caution">
    <text evidence="3">The sequence shown here is derived from an EMBL/GenBank/DDBJ whole genome shotgun (WGS) entry which is preliminary data.</text>
</comment>
<feature type="transmembrane region" description="Helical" evidence="2">
    <location>
        <begin position="208"/>
        <end position="231"/>
    </location>
</feature>
<feature type="region of interest" description="Disordered" evidence="1">
    <location>
        <begin position="239"/>
        <end position="284"/>
    </location>
</feature>
<keyword evidence="2" id="KW-0472">Membrane</keyword>
<dbReference type="AlphaFoldDB" id="A0A9W4UED5"/>
<sequence length="284" mass="30790">MLSWFLRPQPLPTDALKMTINLSIAIVCSMLWPYLSMAVPADPTVTSPAILPRQADSDFVGWLSYDNTWSSVACKSGLTWYQEGDYAQCCPDTETKCNAPTACADGSQIYPLATTTITTACALNYKNEALSICNSVFIYESFGDPNPKTDIVCGKSSVNWTYYRQIPSTATSQSDSQSQSSSPTSAPTQTESPDPQSQEHPSKTPKTWIIGIVVGPLAGISLAVVLLFCLFRRNRQSPHLPRSGSATMVPSQRDAKPHGMAQGTPYVGHQDSSPTGGGHTYHRQ</sequence>
<name>A0A9W4UED5_9PLEO</name>
<feature type="compositionally biased region" description="Gly residues" evidence="1">
    <location>
        <begin position="275"/>
        <end position="284"/>
    </location>
</feature>
<accession>A0A9W4UED5</accession>
<keyword evidence="2" id="KW-1133">Transmembrane helix</keyword>
<feature type="compositionally biased region" description="Low complexity" evidence="1">
    <location>
        <begin position="169"/>
        <end position="193"/>
    </location>
</feature>
<evidence type="ECO:0000256" key="1">
    <source>
        <dbReference type="SAM" id="MobiDB-lite"/>
    </source>
</evidence>
<proteinExistence type="predicted"/>
<dbReference type="Proteomes" id="UP001152607">
    <property type="component" value="Unassembled WGS sequence"/>
</dbReference>
<evidence type="ECO:0000313" key="4">
    <source>
        <dbReference type="Proteomes" id="UP001152607"/>
    </source>
</evidence>
<keyword evidence="4" id="KW-1185">Reference proteome</keyword>
<organism evidence="3 4">
    <name type="scientific">Periconia digitata</name>
    <dbReference type="NCBI Taxonomy" id="1303443"/>
    <lineage>
        <taxon>Eukaryota</taxon>
        <taxon>Fungi</taxon>
        <taxon>Dikarya</taxon>
        <taxon>Ascomycota</taxon>
        <taxon>Pezizomycotina</taxon>
        <taxon>Dothideomycetes</taxon>
        <taxon>Pleosporomycetidae</taxon>
        <taxon>Pleosporales</taxon>
        <taxon>Massarineae</taxon>
        <taxon>Periconiaceae</taxon>
        <taxon>Periconia</taxon>
    </lineage>
</organism>
<feature type="region of interest" description="Disordered" evidence="1">
    <location>
        <begin position="169"/>
        <end position="204"/>
    </location>
</feature>
<gene>
    <name evidence="3" type="ORF">PDIGIT_LOCUS7953</name>
</gene>
<evidence type="ECO:0000256" key="2">
    <source>
        <dbReference type="SAM" id="Phobius"/>
    </source>
</evidence>
<evidence type="ECO:0000313" key="3">
    <source>
        <dbReference type="EMBL" id="CAI6334883.1"/>
    </source>
</evidence>
<reference evidence="3" key="1">
    <citation type="submission" date="2023-01" db="EMBL/GenBank/DDBJ databases">
        <authorList>
            <person name="Van Ghelder C."/>
            <person name="Rancurel C."/>
        </authorList>
    </citation>
    <scope>NUCLEOTIDE SEQUENCE</scope>
    <source>
        <strain evidence="3">CNCM I-4278</strain>
    </source>
</reference>